<feature type="non-terminal residue" evidence="1">
    <location>
        <position position="1"/>
    </location>
</feature>
<reference evidence="1 2" key="1">
    <citation type="submission" date="2023-10" db="EMBL/GenBank/DDBJ databases">
        <title>Genomes of two closely related lineages of the louse Polyplax serrata with different host specificities.</title>
        <authorList>
            <person name="Martinu J."/>
            <person name="Tarabai H."/>
            <person name="Stefka J."/>
            <person name="Hypsa V."/>
        </authorList>
    </citation>
    <scope>NUCLEOTIDE SEQUENCE [LARGE SCALE GENOMIC DNA]</scope>
    <source>
        <strain evidence="1">HR10_N</strain>
    </source>
</reference>
<accession>A0AAN8SAU7</accession>
<evidence type="ECO:0000313" key="1">
    <source>
        <dbReference type="EMBL" id="KAK6642562.1"/>
    </source>
</evidence>
<protein>
    <submittedName>
        <fullName evidence="1">Uncharacterized protein</fullName>
    </submittedName>
</protein>
<organism evidence="1 2">
    <name type="scientific">Polyplax serrata</name>
    <name type="common">Common mouse louse</name>
    <dbReference type="NCBI Taxonomy" id="468196"/>
    <lineage>
        <taxon>Eukaryota</taxon>
        <taxon>Metazoa</taxon>
        <taxon>Ecdysozoa</taxon>
        <taxon>Arthropoda</taxon>
        <taxon>Hexapoda</taxon>
        <taxon>Insecta</taxon>
        <taxon>Pterygota</taxon>
        <taxon>Neoptera</taxon>
        <taxon>Paraneoptera</taxon>
        <taxon>Psocodea</taxon>
        <taxon>Troctomorpha</taxon>
        <taxon>Phthiraptera</taxon>
        <taxon>Anoplura</taxon>
        <taxon>Polyplacidae</taxon>
        <taxon>Polyplax</taxon>
    </lineage>
</organism>
<name>A0AAN8SAU7_POLSC</name>
<dbReference type="Proteomes" id="UP001372834">
    <property type="component" value="Unassembled WGS sequence"/>
</dbReference>
<gene>
    <name evidence="1" type="ORF">RUM43_004064</name>
</gene>
<sequence length="52" mass="5985">STETKPRAWIFGVVVHQLGVEVRGWQNWHSSRSHLYTPEGKSPRLCHLDVSD</sequence>
<proteinExistence type="predicted"/>
<evidence type="ECO:0000313" key="2">
    <source>
        <dbReference type="Proteomes" id="UP001372834"/>
    </source>
</evidence>
<dbReference type="AlphaFoldDB" id="A0AAN8SAU7"/>
<comment type="caution">
    <text evidence="1">The sequence shown here is derived from an EMBL/GenBank/DDBJ whole genome shotgun (WGS) entry which is preliminary data.</text>
</comment>
<dbReference type="EMBL" id="JAWJWE010000002">
    <property type="protein sequence ID" value="KAK6642562.1"/>
    <property type="molecule type" value="Genomic_DNA"/>
</dbReference>